<name>A0A9Q1IU12_SYNKA</name>
<reference evidence="4" key="1">
    <citation type="journal article" date="2023" name="Science">
        <title>Genome structures resolve the early diversification of teleost fishes.</title>
        <authorList>
            <person name="Parey E."/>
            <person name="Louis A."/>
            <person name="Montfort J."/>
            <person name="Bouchez O."/>
            <person name="Roques C."/>
            <person name="Iampietro C."/>
            <person name="Lluch J."/>
            <person name="Castinel A."/>
            <person name="Donnadieu C."/>
            <person name="Desvignes T."/>
            <person name="Floi Bucao C."/>
            <person name="Jouanno E."/>
            <person name="Wen M."/>
            <person name="Mejri S."/>
            <person name="Dirks R."/>
            <person name="Jansen H."/>
            <person name="Henkel C."/>
            <person name="Chen W.J."/>
            <person name="Zahm M."/>
            <person name="Cabau C."/>
            <person name="Klopp C."/>
            <person name="Thompson A.W."/>
            <person name="Robinson-Rechavi M."/>
            <person name="Braasch I."/>
            <person name="Lecointre G."/>
            <person name="Bobe J."/>
            <person name="Postlethwait J.H."/>
            <person name="Berthelot C."/>
            <person name="Roest Crollius H."/>
            <person name="Guiguen Y."/>
        </authorList>
    </citation>
    <scope>NUCLEOTIDE SEQUENCE</scope>
    <source>
        <strain evidence="4">WJC10195</strain>
    </source>
</reference>
<keyword evidence="5" id="KW-1185">Reference proteome</keyword>
<dbReference type="GO" id="GO:0015031">
    <property type="term" value="P:protein transport"/>
    <property type="evidence" value="ECO:0007669"/>
    <property type="project" value="UniProtKB-KW"/>
</dbReference>
<dbReference type="AlphaFoldDB" id="A0A9Q1IU12"/>
<protein>
    <recommendedName>
        <fullName evidence="3">AP complex mu/sigma subunit domain-containing protein</fullName>
    </recommendedName>
</protein>
<organism evidence="4 5">
    <name type="scientific">Synaphobranchus kaupii</name>
    <name type="common">Kaup's arrowtooth eel</name>
    <dbReference type="NCBI Taxonomy" id="118154"/>
    <lineage>
        <taxon>Eukaryota</taxon>
        <taxon>Metazoa</taxon>
        <taxon>Chordata</taxon>
        <taxon>Craniata</taxon>
        <taxon>Vertebrata</taxon>
        <taxon>Euteleostomi</taxon>
        <taxon>Actinopterygii</taxon>
        <taxon>Neopterygii</taxon>
        <taxon>Teleostei</taxon>
        <taxon>Anguilliformes</taxon>
        <taxon>Synaphobranchidae</taxon>
        <taxon>Synaphobranchus</taxon>
    </lineage>
</organism>
<dbReference type="Pfam" id="PF01217">
    <property type="entry name" value="Clat_adaptor_s"/>
    <property type="match status" value="1"/>
</dbReference>
<accession>A0A9Q1IU12</accession>
<evidence type="ECO:0000256" key="1">
    <source>
        <dbReference type="ARBA" id="ARBA00004184"/>
    </source>
</evidence>
<dbReference type="InterPro" id="IPR011012">
    <property type="entry name" value="Longin-like_dom_sf"/>
</dbReference>
<dbReference type="OrthoDB" id="371463at2759"/>
<dbReference type="Proteomes" id="UP001152622">
    <property type="component" value="Chromosome 7"/>
</dbReference>
<dbReference type="SUPFAM" id="SSF64356">
    <property type="entry name" value="SNARE-like"/>
    <property type="match status" value="1"/>
</dbReference>
<dbReference type="EMBL" id="JAINUF010000007">
    <property type="protein sequence ID" value="KAJ8353522.1"/>
    <property type="molecule type" value="Genomic_DNA"/>
</dbReference>
<feature type="domain" description="AP complex mu/sigma subunit" evidence="3">
    <location>
        <begin position="1"/>
        <end position="32"/>
    </location>
</feature>
<keyword evidence="2" id="KW-0813">Transport</keyword>
<evidence type="ECO:0000313" key="4">
    <source>
        <dbReference type="EMBL" id="KAJ8353522.1"/>
    </source>
</evidence>
<dbReference type="Gene3D" id="3.30.450.60">
    <property type="match status" value="1"/>
</dbReference>
<comment type="caution">
    <text evidence="4">The sequence shown here is derived from an EMBL/GenBank/DDBJ whole genome shotgun (WGS) entry which is preliminary data.</text>
</comment>
<dbReference type="GO" id="GO:0012505">
    <property type="term" value="C:endomembrane system"/>
    <property type="evidence" value="ECO:0007669"/>
    <property type="project" value="UniProtKB-SubCell"/>
</dbReference>
<sequence>MFNLDKVHIILDEMILSGHIVETNKSRILAPLLGRAEVGLSGQGCQTGSGKRTKWTVEHNRDAQSWGLRESTLGNCPGFQCLLQCRGGGDGTPCIFISS</sequence>
<gene>
    <name evidence="4" type="ORF">SKAU_G00210890</name>
</gene>
<evidence type="ECO:0000256" key="2">
    <source>
        <dbReference type="ARBA" id="ARBA00022927"/>
    </source>
</evidence>
<evidence type="ECO:0000259" key="3">
    <source>
        <dbReference type="Pfam" id="PF01217"/>
    </source>
</evidence>
<keyword evidence="2" id="KW-0653">Protein transport</keyword>
<proteinExistence type="predicted"/>
<dbReference type="InterPro" id="IPR022775">
    <property type="entry name" value="AP_mu_sigma_su"/>
</dbReference>
<comment type="subcellular location">
    <subcellularLocation>
        <location evidence="1">Endomembrane system</location>
        <topology evidence="1">Peripheral membrane protein</topology>
    </subcellularLocation>
</comment>
<evidence type="ECO:0000313" key="5">
    <source>
        <dbReference type="Proteomes" id="UP001152622"/>
    </source>
</evidence>